<organism evidence="6 7">
    <name type="scientific">Aspergillus ibericus CBS 121593</name>
    <dbReference type="NCBI Taxonomy" id="1448316"/>
    <lineage>
        <taxon>Eukaryota</taxon>
        <taxon>Fungi</taxon>
        <taxon>Dikarya</taxon>
        <taxon>Ascomycota</taxon>
        <taxon>Pezizomycotina</taxon>
        <taxon>Eurotiomycetes</taxon>
        <taxon>Eurotiomycetidae</taxon>
        <taxon>Eurotiales</taxon>
        <taxon>Aspergillaceae</taxon>
        <taxon>Aspergillus</taxon>
        <taxon>Aspergillus subgen. Circumdati</taxon>
    </lineage>
</organism>
<feature type="domain" description="Aminotransferase class I/classII large" evidence="5">
    <location>
        <begin position="31"/>
        <end position="405"/>
    </location>
</feature>
<dbReference type="Gene3D" id="3.90.1150.10">
    <property type="entry name" value="Aspartate Aminotransferase, domain 1"/>
    <property type="match status" value="1"/>
</dbReference>
<gene>
    <name evidence="6" type="ORF">BO80DRAFT_369352</name>
</gene>
<proteinExistence type="inferred from homology"/>
<evidence type="ECO:0000256" key="3">
    <source>
        <dbReference type="ARBA" id="ARBA00022679"/>
    </source>
</evidence>
<dbReference type="EMBL" id="KZ824499">
    <property type="protein sequence ID" value="RAK95227.1"/>
    <property type="molecule type" value="Genomic_DNA"/>
</dbReference>
<accession>A0A395GKA2</accession>
<dbReference type="AlphaFoldDB" id="A0A395GKA2"/>
<dbReference type="SUPFAM" id="SSF53383">
    <property type="entry name" value="PLP-dependent transferases"/>
    <property type="match status" value="1"/>
</dbReference>
<evidence type="ECO:0000313" key="6">
    <source>
        <dbReference type="EMBL" id="RAK95227.1"/>
    </source>
</evidence>
<dbReference type="PANTHER" id="PTHR13693:SF77">
    <property type="entry name" value="8-AMINO-7-OXONONANOATE SYNTHASE"/>
    <property type="match status" value="1"/>
</dbReference>
<dbReference type="GO" id="GO:0009102">
    <property type="term" value="P:biotin biosynthetic process"/>
    <property type="evidence" value="ECO:0007669"/>
    <property type="project" value="TreeGrafter"/>
</dbReference>
<sequence length="430" mass="48036">MLHDKLEEQLHSRAEQDRLIKPAHPKQIAHMADFGSNDSLSFSSSGVLRTAFLQELGRHPQFTLGSRSTRVFEGTTQYLADLEAYLARFHGAESALFFNSGFDANVALWSTVPQPGDVVLYDQYVHASIHEGMRRGRADTRMFPHNDCAGLRQCLRDLRETHPGIADGSQSVFIALETVYSMDADSPPIHRMLQLAQEILPRGNTVFSIDEAHSNGLLGPNGSGYASALGVQNEFPLRLHTCGKALGSSGGVILASPIIRSYIINYAKNVIFSTGPTFPVLAAVKAGYDLLASEEGEHRRARLQHNIAYFHDQLAKNPYWSTVQQHGILRIPTEATWATESFHAPIIPFDTREGEANLLAERLHQAHYWVNAVHYPIVPKSQERVRLVLHADNTEAQMDDIVRVILEWAMEQIRETRRAENGWSRVACSI</sequence>
<evidence type="ECO:0000256" key="1">
    <source>
        <dbReference type="ARBA" id="ARBA00001933"/>
    </source>
</evidence>
<dbReference type="InterPro" id="IPR015424">
    <property type="entry name" value="PyrdxlP-dep_Trfase"/>
</dbReference>
<dbReference type="Gene3D" id="3.40.640.10">
    <property type="entry name" value="Type I PLP-dependent aspartate aminotransferase-like (Major domain)"/>
    <property type="match status" value="1"/>
</dbReference>
<reference evidence="6 7" key="1">
    <citation type="submission" date="2018-02" db="EMBL/GenBank/DDBJ databases">
        <title>The genomes of Aspergillus section Nigri reveals drivers in fungal speciation.</title>
        <authorList>
            <consortium name="DOE Joint Genome Institute"/>
            <person name="Vesth T.C."/>
            <person name="Nybo J."/>
            <person name="Theobald S."/>
            <person name="Brandl J."/>
            <person name="Frisvad J.C."/>
            <person name="Nielsen K.F."/>
            <person name="Lyhne E.K."/>
            <person name="Kogle M.E."/>
            <person name="Kuo A."/>
            <person name="Riley R."/>
            <person name="Clum A."/>
            <person name="Nolan M."/>
            <person name="Lipzen A."/>
            <person name="Salamov A."/>
            <person name="Henrissat B."/>
            <person name="Wiebenga A."/>
            <person name="De vries R.P."/>
            <person name="Grigoriev I.V."/>
            <person name="Mortensen U.H."/>
            <person name="Andersen M.R."/>
            <person name="Baker S.E."/>
        </authorList>
    </citation>
    <scope>NUCLEOTIDE SEQUENCE [LARGE SCALE GENOMIC DNA]</scope>
    <source>
        <strain evidence="6 7">CBS 121593</strain>
    </source>
</reference>
<dbReference type="Pfam" id="PF00155">
    <property type="entry name" value="Aminotran_1_2"/>
    <property type="match status" value="1"/>
</dbReference>
<keyword evidence="7" id="KW-1185">Reference proteome</keyword>
<dbReference type="InterPro" id="IPR015422">
    <property type="entry name" value="PyrdxlP-dep_Trfase_small"/>
</dbReference>
<dbReference type="InterPro" id="IPR050087">
    <property type="entry name" value="AON_synthase_class-II"/>
</dbReference>
<keyword evidence="4" id="KW-0663">Pyridoxal phosphate</keyword>
<dbReference type="RefSeq" id="XP_025569555.1">
    <property type="nucleotide sequence ID" value="XM_025716388.1"/>
</dbReference>
<protein>
    <submittedName>
        <fullName evidence="6">PLP-dependent transferase</fullName>
    </submittedName>
</protein>
<dbReference type="Proteomes" id="UP000249402">
    <property type="component" value="Unassembled WGS sequence"/>
</dbReference>
<dbReference type="VEuPathDB" id="FungiDB:BO80DRAFT_369352"/>
<comment type="cofactor">
    <cofactor evidence="1">
        <name>pyridoxal 5'-phosphate</name>
        <dbReference type="ChEBI" id="CHEBI:597326"/>
    </cofactor>
</comment>
<dbReference type="GeneID" id="37221253"/>
<evidence type="ECO:0000256" key="2">
    <source>
        <dbReference type="ARBA" id="ARBA00010008"/>
    </source>
</evidence>
<evidence type="ECO:0000313" key="7">
    <source>
        <dbReference type="Proteomes" id="UP000249402"/>
    </source>
</evidence>
<dbReference type="GO" id="GO:0030170">
    <property type="term" value="F:pyridoxal phosphate binding"/>
    <property type="evidence" value="ECO:0007669"/>
    <property type="project" value="InterPro"/>
</dbReference>
<dbReference type="GO" id="GO:0016740">
    <property type="term" value="F:transferase activity"/>
    <property type="evidence" value="ECO:0007669"/>
    <property type="project" value="UniProtKB-KW"/>
</dbReference>
<dbReference type="OrthoDB" id="2382073at2759"/>
<name>A0A395GKA2_9EURO</name>
<keyword evidence="3 6" id="KW-0808">Transferase</keyword>
<dbReference type="PANTHER" id="PTHR13693">
    <property type="entry name" value="CLASS II AMINOTRANSFERASE/8-AMINO-7-OXONONANOATE SYNTHASE"/>
    <property type="match status" value="1"/>
</dbReference>
<evidence type="ECO:0000256" key="4">
    <source>
        <dbReference type="ARBA" id="ARBA00022898"/>
    </source>
</evidence>
<comment type="similarity">
    <text evidence="2">Belongs to the class-II pyridoxal-phosphate-dependent aminotransferase family. BioF subfamily.</text>
</comment>
<dbReference type="InterPro" id="IPR015421">
    <property type="entry name" value="PyrdxlP-dep_Trfase_major"/>
</dbReference>
<dbReference type="STRING" id="1448316.A0A395GKA2"/>
<dbReference type="InterPro" id="IPR004839">
    <property type="entry name" value="Aminotransferase_I/II_large"/>
</dbReference>
<evidence type="ECO:0000259" key="5">
    <source>
        <dbReference type="Pfam" id="PF00155"/>
    </source>
</evidence>